<dbReference type="InterPro" id="IPR035899">
    <property type="entry name" value="DBL_dom_sf"/>
</dbReference>
<dbReference type="GO" id="GO:0005096">
    <property type="term" value="F:GTPase activator activity"/>
    <property type="evidence" value="ECO:0007669"/>
    <property type="project" value="UniProtKB-KW"/>
</dbReference>
<evidence type="ECO:0000259" key="12">
    <source>
        <dbReference type="PROSITE" id="PS50010"/>
    </source>
</evidence>
<dbReference type="SMART" id="SM00228">
    <property type="entry name" value="PDZ"/>
    <property type="match status" value="1"/>
</dbReference>
<evidence type="ECO:0000256" key="3">
    <source>
        <dbReference type="ARBA" id="ARBA00022468"/>
    </source>
</evidence>
<proteinExistence type="predicted"/>
<dbReference type="Proteomes" id="UP001066276">
    <property type="component" value="Chromosome 3_1"/>
</dbReference>
<keyword evidence="6" id="KW-0344">Guanine-nucleotide releasing factor</keyword>
<dbReference type="Pfam" id="PF17838">
    <property type="entry name" value="PH_16"/>
    <property type="match status" value="1"/>
</dbReference>
<comment type="subcellular location">
    <subcellularLocation>
        <location evidence="2">Cytoplasm</location>
    </subcellularLocation>
    <subcellularLocation>
        <location evidence="1">Membrane</location>
    </subcellularLocation>
</comment>
<dbReference type="InterPro" id="IPR001478">
    <property type="entry name" value="PDZ"/>
</dbReference>
<dbReference type="Pfam" id="PF00621">
    <property type="entry name" value="RhoGEF"/>
    <property type="match status" value="1"/>
</dbReference>
<dbReference type="SMART" id="SM00325">
    <property type="entry name" value="RhoGEF"/>
    <property type="match status" value="1"/>
</dbReference>
<feature type="compositionally biased region" description="Basic and acidic residues" evidence="10">
    <location>
        <begin position="306"/>
        <end position="326"/>
    </location>
</feature>
<name>A0AAV7UQ64_PLEWA</name>
<evidence type="ECO:0000256" key="8">
    <source>
        <dbReference type="ARBA" id="ARBA00023136"/>
    </source>
</evidence>
<feature type="compositionally biased region" description="Basic and acidic residues" evidence="10">
    <location>
        <begin position="575"/>
        <end position="588"/>
    </location>
</feature>
<dbReference type="FunFam" id="2.30.42.10:FF:000033">
    <property type="entry name" value="Rho guanine nucleotide exchange factor (GEF) 11"/>
    <property type="match status" value="1"/>
</dbReference>
<dbReference type="PROSITE" id="PS50106">
    <property type="entry name" value="PDZ"/>
    <property type="match status" value="1"/>
</dbReference>
<keyword evidence="3" id="KW-0343">GTPase activation</keyword>
<evidence type="ECO:0000256" key="1">
    <source>
        <dbReference type="ARBA" id="ARBA00004370"/>
    </source>
</evidence>
<feature type="domain" description="PDZ" evidence="13">
    <location>
        <begin position="71"/>
        <end position="135"/>
    </location>
</feature>
<dbReference type="SUPFAM" id="SSF48065">
    <property type="entry name" value="DBL homology domain (DH-domain)"/>
    <property type="match status" value="1"/>
</dbReference>
<protein>
    <recommendedName>
        <fullName evidence="16">Rho guanine nucleotide exchange factor 12</fullName>
    </recommendedName>
</protein>
<reference evidence="14" key="1">
    <citation type="journal article" date="2022" name="bioRxiv">
        <title>Sequencing and chromosome-scale assembly of the giantPleurodeles waltlgenome.</title>
        <authorList>
            <person name="Brown T."/>
            <person name="Elewa A."/>
            <person name="Iarovenko S."/>
            <person name="Subramanian E."/>
            <person name="Araus A.J."/>
            <person name="Petzold A."/>
            <person name="Susuki M."/>
            <person name="Suzuki K.-i.T."/>
            <person name="Hayashi T."/>
            <person name="Toyoda A."/>
            <person name="Oliveira C."/>
            <person name="Osipova E."/>
            <person name="Leigh N.D."/>
            <person name="Simon A."/>
            <person name="Yun M.H."/>
        </authorList>
    </citation>
    <scope>NUCLEOTIDE SEQUENCE</scope>
    <source>
        <strain evidence="14">20211129_DDA</strain>
        <tissue evidence="14">Liver</tissue>
    </source>
</reference>
<keyword evidence="4" id="KW-0963">Cytoplasm</keyword>
<feature type="compositionally biased region" description="Low complexity" evidence="10">
    <location>
        <begin position="627"/>
        <end position="639"/>
    </location>
</feature>
<evidence type="ECO:0000259" key="13">
    <source>
        <dbReference type="PROSITE" id="PS50106"/>
    </source>
</evidence>
<evidence type="ECO:0008006" key="16">
    <source>
        <dbReference type="Google" id="ProtNLM"/>
    </source>
</evidence>
<dbReference type="InterPro" id="IPR011993">
    <property type="entry name" value="PH-like_dom_sf"/>
</dbReference>
<dbReference type="GO" id="GO:0005085">
    <property type="term" value="F:guanyl-nucleotide exchange factor activity"/>
    <property type="evidence" value="ECO:0007669"/>
    <property type="project" value="UniProtKB-KW"/>
</dbReference>
<dbReference type="InterPro" id="IPR036305">
    <property type="entry name" value="RGS_sf"/>
</dbReference>
<evidence type="ECO:0000256" key="9">
    <source>
        <dbReference type="SAM" id="Coils"/>
    </source>
</evidence>
<keyword evidence="15" id="KW-1185">Reference proteome</keyword>
<dbReference type="SUPFAM" id="SSF50156">
    <property type="entry name" value="PDZ domain-like"/>
    <property type="match status" value="1"/>
</dbReference>
<dbReference type="SMART" id="SM00233">
    <property type="entry name" value="PH"/>
    <property type="match status" value="1"/>
</dbReference>
<evidence type="ECO:0000256" key="7">
    <source>
        <dbReference type="ARBA" id="ARBA00023054"/>
    </source>
</evidence>
<dbReference type="FunFam" id="1.20.900.10:FF:000006">
    <property type="entry name" value="Rho guanine nucleotide exchange factor (GEF) 11"/>
    <property type="match status" value="1"/>
</dbReference>
<comment type="caution">
    <text evidence="14">The sequence shown here is derived from an EMBL/GenBank/DDBJ whole genome shotgun (WGS) entry which is preliminary data.</text>
</comment>
<dbReference type="SUPFAM" id="SSF48097">
    <property type="entry name" value="Regulator of G-protein signaling, RGS"/>
    <property type="match status" value="1"/>
</dbReference>
<dbReference type="PROSITE" id="PS50003">
    <property type="entry name" value="PH_DOMAIN"/>
    <property type="match status" value="1"/>
</dbReference>
<dbReference type="Pfam" id="PF00595">
    <property type="entry name" value="PDZ"/>
    <property type="match status" value="1"/>
</dbReference>
<dbReference type="GO" id="GO:0007186">
    <property type="term" value="P:G protein-coupled receptor signaling pathway"/>
    <property type="evidence" value="ECO:0007669"/>
    <property type="project" value="TreeGrafter"/>
</dbReference>
<feature type="coiled-coil region" evidence="9">
    <location>
        <begin position="201"/>
        <end position="254"/>
    </location>
</feature>
<feature type="compositionally biased region" description="Polar residues" evidence="10">
    <location>
        <begin position="682"/>
        <end position="707"/>
    </location>
</feature>
<keyword evidence="5" id="KW-0597">Phosphoprotein</keyword>
<evidence type="ECO:0000256" key="6">
    <source>
        <dbReference type="ARBA" id="ARBA00022658"/>
    </source>
</evidence>
<sequence>MILGGARYWFPLKKPTRHGSILNRESSTDKRKIERSSSTTHDFDPTDSSSRKAKSSWDESRHETYGLVQRCVIIQRDENGFGLTVSGDNPVFVQSVKDDGAAMRAGVQTGDRIIKVNGTLVTRSNHLEVVQLIKSGSYVALTVQGRPPGSPQIPLADSEVESLTFGSNMAPHSPGITLNTERITSPVLMGEENSFVHSQKVEILRKMLHQEMEQLQSLQEDYGRAPSSRLHKEIQEAKKHIPQLQEQLSKATGLPQDSMWACRLGTESLQINEMEADSSDGVVKTDCSSIEGLCPGSQNIDSPQRGLKEKLSTEESPEKSELHDTDSQTSIGSPITRSGLQIIGAEDEDFDAEQEQEQINGQCSCFQNMDLLKARPAHLAVFVHHVVSLFDPAALLCFLYTDLYQQTNPKESRRVFQEFHQLFMERNAHLKVLVPEDIASDLEKRRPDLIPEELHRVYIQNMQEKVFLEVQKNLEDFRQKRSMGLTLAESELGRLDAEHLRDKTTLEKERAFAEQIICKIDEVLMTSHPVEEDKSSAIQYVILTYMKHLGVKVKEPRNLEQKRGRIGFLPKIKQSIKEKKDREGDDKGKRRVFQSILGPQRRISRHDSSAIGRAMDMHKQRHPKHTPAPSSSSPEPGESSRLRQSVVANDGMDGAPLSSGSMSPLAAVGYGSTDGGKENETGLKQTGESLSSADSFDSTPRTPSSTFFDFPSPVLDHLQEEDSPLERFADIGTPKSLRKLDSIAYGDVQSEDECYEFDVDMDPPNWQQLVSREVLQGMKPHEIKQQEVIHELFYTERAHVRTLTVLDQVFYQRISREFILTPAEARAIFCNLDEILQLHGGLNEQMKAIRKRNESSVVDQIGDDLLIWFSGAGEEQLKQASATFCSNQPFALEMIKSRQKKDSRFLAFVQDAESNPLCRRLQLKDIIPTEMQRLTKYPLLLDNIAKYSDRPDEKEKVKKAAEHCRQILNCVNQAVKEAENKLHLEDYQRRLDLSNLKQSECPMLDEYKTLDLTKKKLIHEGPLTWKVNREKTIDLYTLLLEDILVLLQKQDDKLVLRSHNKILSSTGENKQTFSPIIKLSTVLVRQVATDNKAFFVISMSDNSSQIYELVAQTVSEKNVWQDLIARMAVKVETIKKPIPLPQVPPGIVSEDEHENEDDQKLKEGVQTQLTNKLHSPEKHLDQESSFLPSTQHEKPEVFSAQQNAALISNSLDEGMSDHISNMGSSPCRNPGKELLLPHLEPQWALDALKHLGLLKQLLLHQLSLAKKQTDMELQQVRSSRPVSEGALHHDVSFARRHSGSNLYHRGYPQQVSVNRSPESNPCLRPSLLAQEAKQRIGNFKTGGRQANCTERPPAERGLEESGDQFFDAPEACHEDIVNEDGSGTKEDVELHLRISGNYLILDGCEYGQESSTDDEFTSSFVKHSTEDGSFMNYSSQNSSEGMQMDPDGSLLPGTLRLEERDPHCPVVTLTSTTSTASSGGVWTDTSSSPLLGGVDTDTCSSPHGGVLTDTSSSPLAETGQRDLHHIPYPEDFLQRHTGLVEELCSSGERTPFSNESCEQILQYIQAIEADLQHLKEVEKDYYALQRRLAGSAHPGQRSGES</sequence>
<dbReference type="Gene3D" id="2.30.42.10">
    <property type="match status" value="1"/>
</dbReference>
<organism evidence="14 15">
    <name type="scientific">Pleurodeles waltl</name>
    <name type="common">Iberian ribbed newt</name>
    <dbReference type="NCBI Taxonomy" id="8319"/>
    <lineage>
        <taxon>Eukaryota</taxon>
        <taxon>Metazoa</taxon>
        <taxon>Chordata</taxon>
        <taxon>Craniata</taxon>
        <taxon>Vertebrata</taxon>
        <taxon>Euteleostomi</taxon>
        <taxon>Amphibia</taxon>
        <taxon>Batrachia</taxon>
        <taxon>Caudata</taxon>
        <taxon>Salamandroidea</taxon>
        <taxon>Salamandridae</taxon>
        <taxon>Pleurodelinae</taxon>
        <taxon>Pleurodeles</taxon>
    </lineage>
</organism>
<dbReference type="GO" id="GO:0016020">
    <property type="term" value="C:membrane"/>
    <property type="evidence" value="ECO:0007669"/>
    <property type="project" value="UniProtKB-SubCell"/>
</dbReference>
<dbReference type="InterPro" id="IPR000219">
    <property type="entry name" value="DH_dom"/>
</dbReference>
<evidence type="ECO:0000256" key="10">
    <source>
        <dbReference type="SAM" id="MobiDB-lite"/>
    </source>
</evidence>
<dbReference type="GO" id="GO:0005737">
    <property type="term" value="C:cytoplasm"/>
    <property type="evidence" value="ECO:0007669"/>
    <property type="project" value="UniProtKB-SubCell"/>
</dbReference>
<feature type="domain" description="PH" evidence="11">
    <location>
        <begin position="1016"/>
        <end position="1129"/>
    </location>
</feature>
<feature type="region of interest" description="Disordered" evidence="10">
    <location>
        <begin position="571"/>
        <end position="709"/>
    </location>
</feature>
<dbReference type="InterPro" id="IPR001849">
    <property type="entry name" value="PH_domain"/>
</dbReference>
<keyword evidence="8" id="KW-0472">Membrane</keyword>
<evidence type="ECO:0000313" key="14">
    <source>
        <dbReference type="EMBL" id="KAJ1189752.1"/>
    </source>
</evidence>
<evidence type="ECO:0000313" key="15">
    <source>
        <dbReference type="Proteomes" id="UP001066276"/>
    </source>
</evidence>
<dbReference type="SUPFAM" id="SSF50729">
    <property type="entry name" value="PH domain-like"/>
    <property type="match status" value="1"/>
</dbReference>
<dbReference type="InterPro" id="IPR036034">
    <property type="entry name" value="PDZ_sf"/>
</dbReference>
<evidence type="ECO:0000256" key="2">
    <source>
        <dbReference type="ARBA" id="ARBA00004496"/>
    </source>
</evidence>
<dbReference type="PROSITE" id="PS50010">
    <property type="entry name" value="DH_2"/>
    <property type="match status" value="1"/>
</dbReference>
<keyword evidence="7 9" id="KW-0175">Coiled coil</keyword>
<feature type="region of interest" description="Disordered" evidence="10">
    <location>
        <begin position="1341"/>
        <end position="1360"/>
    </location>
</feature>
<feature type="compositionally biased region" description="Basic and acidic residues" evidence="10">
    <location>
        <begin position="26"/>
        <end position="35"/>
    </location>
</feature>
<feature type="region of interest" description="Disordered" evidence="10">
    <location>
        <begin position="293"/>
        <end position="336"/>
    </location>
</feature>
<dbReference type="InterPro" id="IPR041020">
    <property type="entry name" value="PH_16"/>
</dbReference>
<evidence type="ECO:0000259" key="11">
    <source>
        <dbReference type="PROSITE" id="PS50003"/>
    </source>
</evidence>
<gene>
    <name evidence="14" type="ORF">NDU88_006494</name>
</gene>
<feature type="compositionally biased region" description="Polar residues" evidence="10">
    <location>
        <begin position="327"/>
        <end position="336"/>
    </location>
</feature>
<dbReference type="GO" id="GO:0035556">
    <property type="term" value="P:intracellular signal transduction"/>
    <property type="evidence" value="ECO:0007669"/>
    <property type="project" value="InterPro"/>
</dbReference>
<dbReference type="PANTHER" id="PTHR45872">
    <property type="entry name" value="RHO GUANINE NUCLEOTIDE EXCHANGE FACTOR 2, ISOFORM D"/>
    <property type="match status" value="1"/>
</dbReference>
<evidence type="ECO:0000256" key="5">
    <source>
        <dbReference type="ARBA" id="ARBA00022553"/>
    </source>
</evidence>
<dbReference type="EMBL" id="JANPWB010000005">
    <property type="protein sequence ID" value="KAJ1189752.1"/>
    <property type="molecule type" value="Genomic_DNA"/>
</dbReference>
<feature type="region of interest" description="Disordered" evidence="10">
    <location>
        <begin position="19"/>
        <end position="59"/>
    </location>
</feature>
<feature type="domain" description="DH" evidence="12">
    <location>
        <begin position="784"/>
        <end position="974"/>
    </location>
</feature>
<dbReference type="InterPro" id="IPR044926">
    <property type="entry name" value="RGS_subdomain_2"/>
</dbReference>
<dbReference type="PROSITE" id="PS00741">
    <property type="entry name" value="DH_1"/>
    <property type="match status" value="1"/>
</dbReference>
<dbReference type="CDD" id="cd23069">
    <property type="entry name" value="PDZ_ARHGEF11-12-like"/>
    <property type="match status" value="1"/>
</dbReference>
<dbReference type="Gene3D" id="1.20.900.10">
    <property type="entry name" value="Dbl homology (DH) domain"/>
    <property type="match status" value="1"/>
</dbReference>
<dbReference type="PANTHER" id="PTHR45872:SF3">
    <property type="entry name" value="RHO GUANINE NUCLEOTIDE EXCHANGE FACTOR 12"/>
    <property type="match status" value="1"/>
</dbReference>
<dbReference type="InterPro" id="IPR015212">
    <property type="entry name" value="RGS-like_dom"/>
</dbReference>
<dbReference type="Gene3D" id="2.30.29.30">
    <property type="entry name" value="Pleckstrin-homology domain (PH domain)/Phosphotyrosine-binding domain (PTB)"/>
    <property type="match status" value="1"/>
</dbReference>
<evidence type="ECO:0000256" key="4">
    <source>
        <dbReference type="ARBA" id="ARBA00022490"/>
    </source>
</evidence>
<dbReference type="Gene3D" id="1.10.167.10">
    <property type="entry name" value="Regulator of G-protein Signalling 4, domain 2"/>
    <property type="match status" value="1"/>
</dbReference>
<dbReference type="Pfam" id="PF09128">
    <property type="entry name" value="RGS-like"/>
    <property type="match status" value="1"/>
</dbReference>
<dbReference type="GO" id="GO:0001664">
    <property type="term" value="F:G protein-coupled receptor binding"/>
    <property type="evidence" value="ECO:0007669"/>
    <property type="project" value="TreeGrafter"/>
</dbReference>
<accession>A0AAV7UQ64</accession>
<dbReference type="FunFam" id="2.30.29.30:FF:000072">
    <property type="entry name" value="Rho guanine nucleotide exchange factor 1"/>
    <property type="match status" value="1"/>
</dbReference>
<dbReference type="CDD" id="cd00160">
    <property type="entry name" value="RhoGEF"/>
    <property type="match status" value="1"/>
</dbReference>
<dbReference type="InterPro" id="IPR001331">
    <property type="entry name" value="GDS_CDC24_CS"/>
</dbReference>